<sequence>MQINEIIVQNYAELPSAVANGAKRLLLASDLTAGGVTPSFGTIAESTNYAHDHGVTISVLVRPRHGEAVYNDAEIKIMDTDLLRIQQLGVDGVVFGALDESGALDEEAMANLVAAAGGMSLGFSTGLNQKPSDLTVDQLNWLSENDFTRVYTSINQELSALQSATTTLVAHQLQLIPTSTSVSTDLAQFQNNGDFTQLAILPEQA</sequence>
<evidence type="ECO:0000256" key="1">
    <source>
        <dbReference type="ARBA" id="ARBA00007768"/>
    </source>
</evidence>
<dbReference type="OrthoDB" id="9815677at2"/>
<name>A0A081BGK6_9LACO</name>
<protein>
    <recommendedName>
        <fullName evidence="2">Copper homeostasis protein cutC homolog</fullName>
    </recommendedName>
</protein>
<accession>A0A081BGK6</accession>
<proteinExistence type="inferred from homology"/>
<evidence type="ECO:0000313" key="3">
    <source>
        <dbReference type="EMBL" id="GAK47174.1"/>
    </source>
</evidence>
<dbReference type="EMBL" id="BBJM01000003">
    <property type="protein sequence ID" value="GAK47174.1"/>
    <property type="molecule type" value="Genomic_DNA"/>
</dbReference>
<gene>
    <name evidence="3" type="ORF">LOSG293_030130</name>
</gene>
<dbReference type="PANTHER" id="PTHR12598:SF0">
    <property type="entry name" value="COPPER HOMEOSTASIS PROTEIN CUTC HOMOLOG"/>
    <property type="match status" value="1"/>
</dbReference>
<reference evidence="3" key="1">
    <citation type="journal article" date="2014" name="Genome Announc.">
        <title>Draft Genome Sequence of Lactobacillus oryzae Strain SG293T.</title>
        <authorList>
            <person name="Tanizawa Y."/>
            <person name="Fujisawa T."/>
            <person name="Mochizuki T."/>
            <person name="Kaminuma E."/>
            <person name="Nakamura Y."/>
            <person name="Tohno M."/>
        </authorList>
    </citation>
    <scope>NUCLEOTIDE SEQUENCE [LARGE SCALE GENOMIC DNA]</scope>
    <source>
        <strain evidence="3">SG293</strain>
    </source>
</reference>
<keyword evidence="4" id="KW-1185">Reference proteome</keyword>
<dbReference type="AlphaFoldDB" id="A0A081BGK6"/>
<dbReference type="PANTHER" id="PTHR12598">
    <property type="entry name" value="COPPER HOMEOSTASIS PROTEIN CUTC"/>
    <property type="match status" value="1"/>
</dbReference>
<dbReference type="Pfam" id="PF03932">
    <property type="entry name" value="CutC"/>
    <property type="match status" value="1"/>
</dbReference>
<dbReference type="Proteomes" id="UP000028700">
    <property type="component" value="Unassembled WGS sequence"/>
</dbReference>
<dbReference type="SUPFAM" id="SSF110395">
    <property type="entry name" value="CutC-like"/>
    <property type="match status" value="1"/>
</dbReference>
<evidence type="ECO:0000256" key="2">
    <source>
        <dbReference type="ARBA" id="ARBA00019014"/>
    </source>
</evidence>
<comment type="similarity">
    <text evidence="1">Belongs to the CutC family.</text>
</comment>
<organism evidence="3 4">
    <name type="scientific">Secundilactobacillus oryzae JCM 18671</name>
    <dbReference type="NCBI Taxonomy" id="1291743"/>
    <lineage>
        <taxon>Bacteria</taxon>
        <taxon>Bacillati</taxon>
        <taxon>Bacillota</taxon>
        <taxon>Bacilli</taxon>
        <taxon>Lactobacillales</taxon>
        <taxon>Lactobacillaceae</taxon>
        <taxon>Secundilactobacillus</taxon>
    </lineage>
</organism>
<dbReference type="Gene3D" id="3.20.20.380">
    <property type="entry name" value="Copper homeostasis (CutC) domain"/>
    <property type="match status" value="1"/>
</dbReference>
<comment type="caution">
    <text evidence="3">The sequence shown here is derived from an EMBL/GenBank/DDBJ whole genome shotgun (WGS) entry which is preliminary data.</text>
</comment>
<dbReference type="eggNOG" id="COG3142">
    <property type="taxonomic scope" value="Bacteria"/>
</dbReference>
<dbReference type="InterPro" id="IPR005627">
    <property type="entry name" value="CutC-like"/>
</dbReference>
<dbReference type="InterPro" id="IPR036822">
    <property type="entry name" value="CutC-like_dom_sf"/>
</dbReference>
<dbReference type="STRING" id="1291743.LOSG293_030130"/>
<dbReference type="RefSeq" id="WP_051907158.1">
    <property type="nucleotide sequence ID" value="NZ_BBAZ01000003.1"/>
</dbReference>
<dbReference type="GO" id="GO:0005507">
    <property type="term" value="F:copper ion binding"/>
    <property type="evidence" value="ECO:0007669"/>
    <property type="project" value="TreeGrafter"/>
</dbReference>
<evidence type="ECO:0000313" key="4">
    <source>
        <dbReference type="Proteomes" id="UP000028700"/>
    </source>
</evidence>